<dbReference type="Gene3D" id="2.130.10.10">
    <property type="entry name" value="YVTN repeat-like/Quinoprotein amine dehydrogenase"/>
    <property type="match status" value="1"/>
</dbReference>
<reference evidence="2 3" key="1">
    <citation type="journal article" date="2016" name="Mol. Biol. Evol.">
        <title>Comparative Genomics of Early-Diverging Mushroom-Forming Fungi Provides Insights into the Origins of Lignocellulose Decay Capabilities.</title>
        <authorList>
            <person name="Nagy L.G."/>
            <person name="Riley R."/>
            <person name="Tritt A."/>
            <person name="Adam C."/>
            <person name="Daum C."/>
            <person name="Floudas D."/>
            <person name="Sun H."/>
            <person name="Yadav J.S."/>
            <person name="Pangilinan J."/>
            <person name="Larsson K.H."/>
            <person name="Matsuura K."/>
            <person name="Barry K."/>
            <person name="Labutti K."/>
            <person name="Kuo R."/>
            <person name="Ohm R.A."/>
            <person name="Bhattacharya S.S."/>
            <person name="Shirouzu T."/>
            <person name="Yoshinaga Y."/>
            <person name="Martin F.M."/>
            <person name="Grigoriev I.V."/>
            <person name="Hibbett D.S."/>
        </authorList>
    </citation>
    <scope>NUCLEOTIDE SEQUENCE [LARGE SCALE GENOMIC DNA]</scope>
    <source>
        <strain evidence="2 3">HHB12029</strain>
    </source>
</reference>
<evidence type="ECO:0000313" key="3">
    <source>
        <dbReference type="Proteomes" id="UP000077266"/>
    </source>
</evidence>
<evidence type="ECO:0008006" key="4">
    <source>
        <dbReference type="Google" id="ProtNLM"/>
    </source>
</evidence>
<dbReference type="OrthoDB" id="10006285at2759"/>
<gene>
    <name evidence="2" type="ORF">EXIGLDRAFT_842863</name>
</gene>
<dbReference type="EMBL" id="KV426266">
    <property type="protein sequence ID" value="KZV83534.1"/>
    <property type="molecule type" value="Genomic_DNA"/>
</dbReference>
<dbReference type="STRING" id="1314781.A0A165CZY2"/>
<dbReference type="InParanoid" id="A0A165CZY2"/>
<organism evidence="2 3">
    <name type="scientific">Exidia glandulosa HHB12029</name>
    <dbReference type="NCBI Taxonomy" id="1314781"/>
    <lineage>
        <taxon>Eukaryota</taxon>
        <taxon>Fungi</taxon>
        <taxon>Dikarya</taxon>
        <taxon>Basidiomycota</taxon>
        <taxon>Agaricomycotina</taxon>
        <taxon>Agaricomycetes</taxon>
        <taxon>Auriculariales</taxon>
        <taxon>Exidiaceae</taxon>
        <taxon>Exidia</taxon>
    </lineage>
</organism>
<evidence type="ECO:0000256" key="1">
    <source>
        <dbReference type="SAM" id="SignalP"/>
    </source>
</evidence>
<keyword evidence="1" id="KW-0732">Signal</keyword>
<proteinExistence type="predicted"/>
<dbReference type="Proteomes" id="UP000077266">
    <property type="component" value="Unassembled WGS sequence"/>
</dbReference>
<dbReference type="AlphaFoldDB" id="A0A165CZY2"/>
<protein>
    <recommendedName>
        <fullName evidence="4">3-carboxy-cis,cis-mucoante lactonizing enzyme</fullName>
    </recommendedName>
</protein>
<dbReference type="InterPro" id="IPR015943">
    <property type="entry name" value="WD40/YVTN_repeat-like_dom_sf"/>
</dbReference>
<sequence length="531" mass="53377">MKFTVASTLVFAASAAAMPTPPASAPACASCSGVMGNSNVGAPSSAGSVSCADGSCPGGAVMLPPAVAVCQGVGCDNGMAQSAPPVLSAPPAQSCSTPPSSVDIKSILSSLGLSNWGSLNMAGGQSSFSCSPTMSSAMIAQGPGLLMGGPAAVYWQSNDPNSNVVFSANVDDNGIMTFGGAFSTGGKGSHIGPDINAPNALASQASVKVVQDKLVVVNAGSDTATLYQIDFENPALIRMIGPGPVSTMGNFPVSATIDPGSRNVCILNGGQVNGVSCYKTDLRRGLVPIENSVRSLNLNLTTPPASEAGTVSQIVFADDGKRLFASVKGSPGSSGFIAVWEVNDNGSLSENFTVNQPAGGNSPASLTFVRGADAILNTDATSNGYSIFNFAGGQAAANGASLTAQSALTPIGQAGHPAWSEFSDATRNYYISDSAVGLLTEVQIDPATLQTSVVQQVPLPAPAIDQEVDLINGKDTIFLVSPQTMTMEVLSLVAPGQIEKKQSFDLAAAAAQAGVPLSPANVQGVNGFFTG</sequence>
<evidence type="ECO:0000313" key="2">
    <source>
        <dbReference type="EMBL" id="KZV83534.1"/>
    </source>
</evidence>
<feature type="chain" id="PRO_5007856277" description="3-carboxy-cis,cis-mucoante lactonizing enzyme" evidence="1">
    <location>
        <begin position="18"/>
        <end position="531"/>
    </location>
</feature>
<accession>A0A165CZY2</accession>
<feature type="signal peptide" evidence="1">
    <location>
        <begin position="1"/>
        <end position="17"/>
    </location>
</feature>
<dbReference type="SUPFAM" id="SSF63825">
    <property type="entry name" value="YWTD domain"/>
    <property type="match status" value="1"/>
</dbReference>
<name>A0A165CZY2_EXIGL</name>
<keyword evidence="3" id="KW-1185">Reference proteome</keyword>